<dbReference type="InterPro" id="IPR005564">
    <property type="entry name" value="Major_capsid_GpE"/>
</dbReference>
<comment type="caution">
    <text evidence="1">The sequence shown here is derived from an EMBL/GenBank/DDBJ whole genome shotgun (WGS) entry which is preliminary data.</text>
</comment>
<protein>
    <submittedName>
        <fullName evidence="1">Major capsid protein E</fullName>
    </submittedName>
</protein>
<dbReference type="AlphaFoldDB" id="A0A2N7RZH2"/>
<dbReference type="EMBL" id="PNQX01000002">
    <property type="protein sequence ID" value="PMQ19289.1"/>
    <property type="molecule type" value="Genomic_DNA"/>
</dbReference>
<gene>
    <name evidence="1" type="ORF">CIK84_11300</name>
</gene>
<name>A0A2N7RZH2_9MICC</name>
<dbReference type="Gene3D" id="3.90.1690.10">
    <property type="entry name" value="phage-related protein like domain"/>
    <property type="match status" value="1"/>
</dbReference>
<sequence>MALVLSSEFITPNELTGYVRAALADLPQNTFGLSAYLPDVETDDIDFRASVGGGGLSRAASFRAYDAESPISGRTGISRISGELPPISEKCRLGEYDRLKMRKLDEGIKNAILNDAVDLAKAIKARLEIARGEALNLGKVTLSENGLALEADFGRKASHTQTAVTRWDQAESDPIADLLAWSAVYKATNGIRPAEALVSDQLISALMRNSSIRGYVLPAGSTQNIVTVDALNALLASFQLPKFTVYEAQIQGEDGNAQSILDPKRVLFLPPAGQKIGETLWGVTAEALDENYGIDSTDGPGIVVGSYSDNDPVSQWTKASAIALPVVPNANLTLSGLALT</sequence>
<evidence type="ECO:0000313" key="2">
    <source>
        <dbReference type="Proteomes" id="UP000235739"/>
    </source>
</evidence>
<organism evidence="1 2">
    <name type="scientific">Glutamicibacter arilaitensis</name>
    <dbReference type="NCBI Taxonomy" id="256701"/>
    <lineage>
        <taxon>Bacteria</taxon>
        <taxon>Bacillati</taxon>
        <taxon>Actinomycetota</taxon>
        <taxon>Actinomycetes</taxon>
        <taxon>Micrococcales</taxon>
        <taxon>Micrococcaceae</taxon>
        <taxon>Glutamicibacter</taxon>
    </lineage>
</organism>
<proteinExistence type="predicted"/>
<reference evidence="1 2" key="1">
    <citation type="journal article" date="2017" name="Elife">
        <title>Extensive horizontal gene transfer in cheese-associated bacteria.</title>
        <authorList>
            <person name="Bonham K.S."/>
            <person name="Wolfe B.E."/>
            <person name="Dutton R.J."/>
        </authorList>
    </citation>
    <scope>NUCLEOTIDE SEQUENCE [LARGE SCALE GENOMIC DNA]</scope>
    <source>
        <strain evidence="1 2">JB182</strain>
    </source>
</reference>
<dbReference type="InterPro" id="IPR053738">
    <property type="entry name" value="Lambda_capsid_assembly"/>
</dbReference>
<dbReference type="Pfam" id="PF03864">
    <property type="entry name" value="Phage_cap_E"/>
    <property type="match status" value="1"/>
</dbReference>
<accession>A0A2N7RZH2</accession>
<dbReference type="Proteomes" id="UP000235739">
    <property type="component" value="Unassembled WGS sequence"/>
</dbReference>
<evidence type="ECO:0000313" key="1">
    <source>
        <dbReference type="EMBL" id="PMQ19289.1"/>
    </source>
</evidence>
<dbReference type="RefSeq" id="WP_102598517.1">
    <property type="nucleotide sequence ID" value="NZ_PNQX01000002.1"/>
</dbReference>